<comment type="caution">
    <text evidence="2">The sequence shown here is derived from an EMBL/GenBank/DDBJ whole genome shotgun (WGS) entry which is preliminary data.</text>
</comment>
<sequence length="373" mass="40571">MPKALWITSFAFATVLLSALVLETRVLLGFDSVLWVVLLLGVAALWVVVVVRLHVRRAVVVLAVLLAPVLVVTGGGSWLIAQNLASAERASGTDALWMGHAWVDGRRSRSDVDALVARVREARFRDLFVHSGPLRDDGSLDPALRPAARGLVEDLHRALPGVRVQAWLGNVVDEGRMKLADPATRARIVESGRQVLDDGFDGVHYNFEPVPEGDRDLLETLSSAREMTKSRAKVLSVSANQIEPVRGTNFVGQTLRGKPHWWSATYIGEVARRVDQIAVMSYDSGIPVEAAYTGYLRAQTRIALQVVPPEVDLLMGVPAYHDGPMHTAAETVTAAVKGIRLGVVAGRRVGAAVYVDFAATPQDWAQYFAGWVH</sequence>
<keyword evidence="3" id="KW-1185">Reference proteome</keyword>
<dbReference type="RefSeq" id="WP_344880188.1">
    <property type="nucleotide sequence ID" value="NZ_BAABAL010000018.1"/>
</dbReference>
<reference evidence="3" key="1">
    <citation type="journal article" date="2019" name="Int. J. Syst. Evol. Microbiol.">
        <title>The Global Catalogue of Microorganisms (GCM) 10K type strain sequencing project: providing services to taxonomists for standard genome sequencing and annotation.</title>
        <authorList>
            <consortium name="The Broad Institute Genomics Platform"/>
            <consortium name="The Broad Institute Genome Sequencing Center for Infectious Disease"/>
            <person name="Wu L."/>
            <person name="Ma J."/>
        </authorList>
    </citation>
    <scope>NUCLEOTIDE SEQUENCE [LARGE SCALE GENOMIC DNA]</scope>
    <source>
        <strain evidence="3">JCM 17342</strain>
    </source>
</reference>
<keyword evidence="1" id="KW-1133">Transmembrane helix</keyword>
<evidence type="ECO:0008006" key="4">
    <source>
        <dbReference type="Google" id="ProtNLM"/>
    </source>
</evidence>
<accession>A0ABP7T8A7</accession>
<evidence type="ECO:0000313" key="2">
    <source>
        <dbReference type="EMBL" id="GAA4022505.1"/>
    </source>
</evidence>
<dbReference type="InterPro" id="IPR017853">
    <property type="entry name" value="GH"/>
</dbReference>
<dbReference type="EMBL" id="BAABAL010000018">
    <property type="protein sequence ID" value="GAA4022505.1"/>
    <property type="molecule type" value="Genomic_DNA"/>
</dbReference>
<feature type="transmembrane region" description="Helical" evidence="1">
    <location>
        <begin position="58"/>
        <end position="81"/>
    </location>
</feature>
<gene>
    <name evidence="2" type="ORF">GCM10022247_53430</name>
</gene>
<keyword evidence="1" id="KW-0472">Membrane</keyword>
<name>A0ABP7T8A7_9PSEU</name>
<protein>
    <recommendedName>
        <fullName evidence="4">GH18 domain-containing protein</fullName>
    </recommendedName>
</protein>
<organism evidence="2 3">
    <name type="scientific">Allokutzneria multivorans</name>
    <dbReference type="NCBI Taxonomy" id="1142134"/>
    <lineage>
        <taxon>Bacteria</taxon>
        <taxon>Bacillati</taxon>
        <taxon>Actinomycetota</taxon>
        <taxon>Actinomycetes</taxon>
        <taxon>Pseudonocardiales</taxon>
        <taxon>Pseudonocardiaceae</taxon>
        <taxon>Allokutzneria</taxon>
    </lineage>
</organism>
<evidence type="ECO:0000256" key="1">
    <source>
        <dbReference type="SAM" id="Phobius"/>
    </source>
</evidence>
<keyword evidence="1" id="KW-0812">Transmembrane</keyword>
<dbReference type="Proteomes" id="UP001501747">
    <property type="component" value="Unassembled WGS sequence"/>
</dbReference>
<feature type="transmembrane region" description="Helical" evidence="1">
    <location>
        <begin position="32"/>
        <end position="51"/>
    </location>
</feature>
<evidence type="ECO:0000313" key="3">
    <source>
        <dbReference type="Proteomes" id="UP001501747"/>
    </source>
</evidence>
<proteinExistence type="predicted"/>
<dbReference type="SUPFAM" id="SSF51445">
    <property type="entry name" value="(Trans)glycosidases"/>
    <property type="match status" value="1"/>
</dbReference>
<dbReference type="Gene3D" id="3.20.20.80">
    <property type="entry name" value="Glycosidases"/>
    <property type="match status" value="1"/>
</dbReference>